<gene>
    <name evidence="1" type="ORF">KPL71_027224</name>
</gene>
<dbReference type="Proteomes" id="UP000829398">
    <property type="component" value="Chromosome 9"/>
</dbReference>
<name>A0ACB8I5Q2_CITSI</name>
<evidence type="ECO:0000313" key="1">
    <source>
        <dbReference type="EMBL" id="KAH9682123.1"/>
    </source>
</evidence>
<keyword evidence="2" id="KW-1185">Reference proteome</keyword>
<sequence>MAANSTSETQATMELNQYDRESELKAFDDTKAGVKGLVDAGIDRIPRIFYQPTDSLDKTPVPRDVQYTFPTVDLQGVDKDPIQRKEIVERVRKASETSGFFQVINHGIPVSFLEELKEGVRRFFEQDFELKKEFYTRDITKMVGYNSNFDLYSAPAANWRDTILFNMAPNPPKPEEMPAACRDIVMEYTKSVMKLGHLLFELLSEALGLNPNYLKGMDCAEGLMLLGHYYPACPQPELTMGATEHADDDFVTVLLQDHIGGLQGYVVNINLVEWKALLIVNTGGLHSGSRWLISNDKFISAEHRVLANRVGPRISVASFFSPKRQPSSKLYGPIKELLSEENPPKYRETTVRDFVLHLHKKGLDGTSALEHFKL</sequence>
<evidence type="ECO:0000313" key="2">
    <source>
        <dbReference type="Proteomes" id="UP000829398"/>
    </source>
</evidence>
<protein>
    <submittedName>
        <fullName evidence="1">1-aminocyclopropane-1-carboxylate oxidase</fullName>
    </submittedName>
</protein>
<accession>A0ACB8I5Q2</accession>
<reference evidence="2" key="1">
    <citation type="journal article" date="2023" name="Hortic. Res.">
        <title>A chromosome-level phased genome enabling allele-level studies in sweet orange: a case study on citrus Huanglongbing tolerance.</title>
        <authorList>
            <person name="Wu B."/>
            <person name="Yu Q."/>
            <person name="Deng Z."/>
            <person name="Duan Y."/>
            <person name="Luo F."/>
            <person name="Gmitter F. Jr."/>
        </authorList>
    </citation>
    <scope>NUCLEOTIDE SEQUENCE [LARGE SCALE GENOMIC DNA]</scope>
    <source>
        <strain evidence="2">cv. Valencia</strain>
    </source>
</reference>
<proteinExistence type="predicted"/>
<dbReference type="EMBL" id="CM039178">
    <property type="protein sequence ID" value="KAH9682123.1"/>
    <property type="molecule type" value="Genomic_DNA"/>
</dbReference>
<comment type="caution">
    <text evidence="1">The sequence shown here is derived from an EMBL/GenBank/DDBJ whole genome shotgun (WGS) entry which is preliminary data.</text>
</comment>
<organism evidence="1 2">
    <name type="scientific">Citrus sinensis</name>
    <name type="common">Sweet orange</name>
    <name type="synonym">Citrus aurantium var. sinensis</name>
    <dbReference type="NCBI Taxonomy" id="2711"/>
    <lineage>
        <taxon>Eukaryota</taxon>
        <taxon>Viridiplantae</taxon>
        <taxon>Streptophyta</taxon>
        <taxon>Embryophyta</taxon>
        <taxon>Tracheophyta</taxon>
        <taxon>Spermatophyta</taxon>
        <taxon>Magnoliopsida</taxon>
        <taxon>eudicotyledons</taxon>
        <taxon>Gunneridae</taxon>
        <taxon>Pentapetalae</taxon>
        <taxon>rosids</taxon>
        <taxon>malvids</taxon>
        <taxon>Sapindales</taxon>
        <taxon>Rutaceae</taxon>
        <taxon>Aurantioideae</taxon>
        <taxon>Citrus</taxon>
    </lineage>
</organism>